<evidence type="ECO:0000256" key="2">
    <source>
        <dbReference type="ARBA" id="ARBA00049106"/>
    </source>
</evidence>
<sequence length="140" mass="15318">MGFNDDIIAEFRANDGIVTTMGFGKSLVVLHTVGARSGRPLENPLMGLPSESGGVLVIGSAGGSPKNPAWVHNVRAEPNITIERHVDDGIVREQVTARELHDDEWEAAWATFTARSRGFEKYTETAEGRRFPIFELTPAQ</sequence>
<accession>A0ABP7PFR9</accession>
<dbReference type="Gene3D" id="2.30.110.10">
    <property type="entry name" value="Electron Transport, Fmn-binding Protein, Chain A"/>
    <property type="match status" value="1"/>
</dbReference>
<organism evidence="3 4">
    <name type="scientific">Gordonia caeni</name>
    <dbReference type="NCBI Taxonomy" id="1007097"/>
    <lineage>
        <taxon>Bacteria</taxon>
        <taxon>Bacillati</taxon>
        <taxon>Actinomycetota</taxon>
        <taxon>Actinomycetes</taxon>
        <taxon>Mycobacteriales</taxon>
        <taxon>Gordoniaceae</taxon>
        <taxon>Gordonia</taxon>
    </lineage>
</organism>
<evidence type="ECO:0000256" key="1">
    <source>
        <dbReference type="ARBA" id="ARBA00008710"/>
    </source>
</evidence>
<dbReference type="SUPFAM" id="SSF50475">
    <property type="entry name" value="FMN-binding split barrel"/>
    <property type="match status" value="1"/>
</dbReference>
<comment type="caution">
    <text evidence="3">The sequence shown here is derived from an EMBL/GenBank/DDBJ whole genome shotgun (WGS) entry which is preliminary data.</text>
</comment>
<evidence type="ECO:0000313" key="3">
    <source>
        <dbReference type="EMBL" id="GAA3964943.1"/>
    </source>
</evidence>
<gene>
    <name evidence="3" type="ORF">GCM10022231_26920</name>
</gene>
<name>A0ABP7PFR9_9ACTN</name>
<comment type="similarity">
    <text evidence="1">Belongs to the F420H(2)-dependent quinone reductase family.</text>
</comment>
<evidence type="ECO:0000313" key="4">
    <source>
        <dbReference type="Proteomes" id="UP001418444"/>
    </source>
</evidence>
<dbReference type="Pfam" id="PF04075">
    <property type="entry name" value="F420H2_quin_red"/>
    <property type="match status" value="1"/>
</dbReference>
<dbReference type="Proteomes" id="UP001418444">
    <property type="component" value="Unassembled WGS sequence"/>
</dbReference>
<dbReference type="PANTHER" id="PTHR39428:SF3">
    <property type="entry name" value="DEAZAFLAVIN-DEPENDENT NITROREDUCTASE"/>
    <property type="match status" value="1"/>
</dbReference>
<dbReference type="EMBL" id="BAAAZW010000008">
    <property type="protein sequence ID" value="GAA3964943.1"/>
    <property type="molecule type" value="Genomic_DNA"/>
</dbReference>
<dbReference type="NCBIfam" id="TIGR00026">
    <property type="entry name" value="hi_GC_TIGR00026"/>
    <property type="match status" value="1"/>
</dbReference>
<proteinExistence type="inferred from homology"/>
<dbReference type="RefSeq" id="WP_344784625.1">
    <property type="nucleotide sequence ID" value="NZ_BAAAZW010000008.1"/>
</dbReference>
<dbReference type="InterPro" id="IPR004378">
    <property type="entry name" value="F420H2_quin_Rdtase"/>
</dbReference>
<dbReference type="InterPro" id="IPR012349">
    <property type="entry name" value="Split_barrel_FMN-bd"/>
</dbReference>
<keyword evidence="4" id="KW-1185">Reference proteome</keyword>
<dbReference type="PANTHER" id="PTHR39428">
    <property type="entry name" value="F420H(2)-DEPENDENT QUINONE REDUCTASE RV1261C"/>
    <property type="match status" value="1"/>
</dbReference>
<comment type="catalytic activity">
    <reaction evidence="2">
        <text>oxidized coenzyme F420-(gamma-L-Glu)(n) + a quinol + H(+) = reduced coenzyme F420-(gamma-L-Glu)(n) + a quinone</text>
        <dbReference type="Rhea" id="RHEA:39663"/>
        <dbReference type="Rhea" id="RHEA-COMP:12939"/>
        <dbReference type="Rhea" id="RHEA-COMP:14378"/>
        <dbReference type="ChEBI" id="CHEBI:15378"/>
        <dbReference type="ChEBI" id="CHEBI:24646"/>
        <dbReference type="ChEBI" id="CHEBI:132124"/>
        <dbReference type="ChEBI" id="CHEBI:133980"/>
        <dbReference type="ChEBI" id="CHEBI:139511"/>
    </reaction>
</comment>
<reference evidence="4" key="1">
    <citation type="journal article" date="2019" name="Int. J. Syst. Evol. Microbiol.">
        <title>The Global Catalogue of Microorganisms (GCM) 10K type strain sequencing project: providing services to taxonomists for standard genome sequencing and annotation.</title>
        <authorList>
            <consortium name="The Broad Institute Genomics Platform"/>
            <consortium name="The Broad Institute Genome Sequencing Center for Infectious Disease"/>
            <person name="Wu L."/>
            <person name="Ma J."/>
        </authorList>
    </citation>
    <scope>NUCLEOTIDE SEQUENCE [LARGE SCALE GENOMIC DNA]</scope>
    <source>
        <strain evidence="4">JCM 16923</strain>
    </source>
</reference>
<protein>
    <submittedName>
        <fullName evidence="3">Nitroreductase family deazaflavin-dependent oxidoreductase</fullName>
    </submittedName>
</protein>